<keyword evidence="6 9" id="KW-0238">DNA-binding</keyword>
<evidence type="ECO:0000256" key="7">
    <source>
        <dbReference type="ARBA" id="ARBA00023163"/>
    </source>
</evidence>
<dbReference type="GO" id="GO:0032993">
    <property type="term" value="C:protein-DNA complex"/>
    <property type="evidence" value="ECO:0007669"/>
    <property type="project" value="TreeGrafter"/>
</dbReference>
<keyword evidence="5" id="KW-0805">Transcription regulation</keyword>
<dbReference type="SUPFAM" id="SSF52172">
    <property type="entry name" value="CheY-like"/>
    <property type="match status" value="1"/>
</dbReference>
<dbReference type="PANTHER" id="PTHR48111:SF50">
    <property type="entry name" value="KDP OPERON TRANSCRIPTIONAL REGULATORY PROTEIN KDPE"/>
    <property type="match status" value="1"/>
</dbReference>
<dbReference type="Pfam" id="PF00486">
    <property type="entry name" value="Trans_reg_C"/>
    <property type="match status" value="1"/>
</dbReference>
<dbReference type="SMART" id="SM00448">
    <property type="entry name" value="REC"/>
    <property type="match status" value="1"/>
</dbReference>
<dbReference type="PROSITE" id="PS50110">
    <property type="entry name" value="RESPONSE_REGULATORY"/>
    <property type="match status" value="1"/>
</dbReference>
<evidence type="ECO:0000256" key="1">
    <source>
        <dbReference type="ARBA" id="ARBA00004496"/>
    </source>
</evidence>
<name>A0A562VAY2_9ACTN</name>
<dbReference type="GO" id="GO:0042802">
    <property type="term" value="F:identical protein binding"/>
    <property type="evidence" value="ECO:0007669"/>
    <property type="project" value="UniProtKB-ARBA"/>
</dbReference>
<dbReference type="Gene3D" id="1.10.10.10">
    <property type="entry name" value="Winged helix-like DNA-binding domain superfamily/Winged helix DNA-binding domain"/>
    <property type="match status" value="1"/>
</dbReference>
<gene>
    <name evidence="12" type="ORF">LX16_0729</name>
</gene>
<dbReference type="FunFam" id="3.40.50.2300:FF:000021">
    <property type="entry name" value="Two-component system response regulator KdpE"/>
    <property type="match status" value="1"/>
</dbReference>
<evidence type="ECO:0000259" key="11">
    <source>
        <dbReference type="PROSITE" id="PS51755"/>
    </source>
</evidence>
<dbReference type="Gene3D" id="6.10.250.690">
    <property type="match status" value="1"/>
</dbReference>
<dbReference type="Pfam" id="PF00072">
    <property type="entry name" value="Response_reg"/>
    <property type="match status" value="1"/>
</dbReference>
<keyword evidence="7" id="KW-0804">Transcription</keyword>
<proteinExistence type="predicted"/>
<evidence type="ECO:0000256" key="2">
    <source>
        <dbReference type="ARBA" id="ARBA00022490"/>
    </source>
</evidence>
<dbReference type="InterPro" id="IPR039420">
    <property type="entry name" value="WalR-like"/>
</dbReference>
<dbReference type="AlphaFoldDB" id="A0A562VAY2"/>
<feature type="domain" description="Response regulatory" evidence="10">
    <location>
        <begin position="1"/>
        <end position="111"/>
    </location>
</feature>
<evidence type="ECO:0000256" key="8">
    <source>
        <dbReference type="PROSITE-ProRule" id="PRU00169"/>
    </source>
</evidence>
<dbReference type="CDD" id="cd17620">
    <property type="entry name" value="REC_OmpR_KdpE-like"/>
    <property type="match status" value="1"/>
</dbReference>
<dbReference type="Proteomes" id="UP000321617">
    <property type="component" value="Unassembled WGS sequence"/>
</dbReference>
<keyword evidence="4" id="KW-0902">Two-component regulatory system</keyword>
<evidence type="ECO:0000313" key="12">
    <source>
        <dbReference type="EMBL" id="TWJ15032.1"/>
    </source>
</evidence>
<dbReference type="GO" id="GO:0000987">
    <property type="term" value="F:cis-regulatory region sequence-specific DNA binding"/>
    <property type="evidence" value="ECO:0007669"/>
    <property type="project" value="UniProtKB-ARBA"/>
</dbReference>
<dbReference type="Gene3D" id="3.40.50.2300">
    <property type="match status" value="1"/>
</dbReference>
<comment type="caution">
    <text evidence="12">The sequence shown here is derived from an EMBL/GenBank/DDBJ whole genome shotgun (WGS) entry which is preliminary data.</text>
</comment>
<organism evidence="12 13">
    <name type="scientific">Stackebrandtia albiflava</name>
    <dbReference type="NCBI Taxonomy" id="406432"/>
    <lineage>
        <taxon>Bacteria</taxon>
        <taxon>Bacillati</taxon>
        <taxon>Actinomycetota</taxon>
        <taxon>Actinomycetes</taxon>
        <taxon>Glycomycetales</taxon>
        <taxon>Glycomycetaceae</taxon>
        <taxon>Stackebrandtia</taxon>
    </lineage>
</organism>
<keyword evidence="13" id="KW-1185">Reference proteome</keyword>
<dbReference type="CDD" id="cd00383">
    <property type="entry name" value="trans_reg_C"/>
    <property type="match status" value="1"/>
</dbReference>
<feature type="domain" description="OmpR/PhoB-type" evidence="11">
    <location>
        <begin position="120"/>
        <end position="219"/>
    </location>
</feature>
<dbReference type="PROSITE" id="PS51755">
    <property type="entry name" value="OMPR_PHOB"/>
    <property type="match status" value="1"/>
</dbReference>
<protein>
    <submittedName>
        <fullName evidence="12">Two-component system KDP operon response regulator KdpE</fullName>
    </submittedName>
</protein>
<dbReference type="InterPro" id="IPR036388">
    <property type="entry name" value="WH-like_DNA-bd_sf"/>
</dbReference>
<dbReference type="SMART" id="SM00862">
    <property type="entry name" value="Trans_reg_C"/>
    <property type="match status" value="1"/>
</dbReference>
<dbReference type="GO" id="GO:0000156">
    <property type="term" value="F:phosphorelay response regulator activity"/>
    <property type="evidence" value="ECO:0007669"/>
    <property type="project" value="TreeGrafter"/>
</dbReference>
<evidence type="ECO:0000256" key="9">
    <source>
        <dbReference type="PROSITE-ProRule" id="PRU01091"/>
    </source>
</evidence>
<evidence type="ECO:0000256" key="3">
    <source>
        <dbReference type="ARBA" id="ARBA00022553"/>
    </source>
</evidence>
<feature type="DNA-binding region" description="OmpR/PhoB-type" evidence="9">
    <location>
        <begin position="120"/>
        <end position="219"/>
    </location>
</feature>
<dbReference type="PANTHER" id="PTHR48111">
    <property type="entry name" value="REGULATOR OF RPOS"/>
    <property type="match status" value="1"/>
</dbReference>
<reference evidence="12 13" key="1">
    <citation type="journal article" date="2013" name="Stand. Genomic Sci.">
        <title>Genomic Encyclopedia of Type Strains, Phase I: The one thousand microbial genomes (KMG-I) project.</title>
        <authorList>
            <person name="Kyrpides N.C."/>
            <person name="Woyke T."/>
            <person name="Eisen J.A."/>
            <person name="Garrity G."/>
            <person name="Lilburn T.G."/>
            <person name="Beck B.J."/>
            <person name="Whitman W.B."/>
            <person name="Hugenholtz P."/>
            <person name="Klenk H.P."/>
        </authorList>
    </citation>
    <scope>NUCLEOTIDE SEQUENCE [LARGE SCALE GENOMIC DNA]</scope>
    <source>
        <strain evidence="12 13">DSM 45044</strain>
    </source>
</reference>
<evidence type="ECO:0000259" key="10">
    <source>
        <dbReference type="PROSITE" id="PS50110"/>
    </source>
</evidence>
<evidence type="ECO:0000256" key="5">
    <source>
        <dbReference type="ARBA" id="ARBA00023015"/>
    </source>
</evidence>
<dbReference type="InterPro" id="IPR011006">
    <property type="entry name" value="CheY-like_superfamily"/>
</dbReference>
<comment type="subcellular location">
    <subcellularLocation>
        <location evidence="1">Cytoplasm</location>
    </subcellularLocation>
</comment>
<keyword evidence="2" id="KW-0963">Cytoplasm</keyword>
<dbReference type="GO" id="GO:0005829">
    <property type="term" value="C:cytosol"/>
    <property type="evidence" value="ECO:0007669"/>
    <property type="project" value="TreeGrafter"/>
</dbReference>
<evidence type="ECO:0000256" key="6">
    <source>
        <dbReference type="ARBA" id="ARBA00023125"/>
    </source>
</evidence>
<dbReference type="InterPro" id="IPR001867">
    <property type="entry name" value="OmpR/PhoB-type_DNA-bd"/>
</dbReference>
<evidence type="ECO:0000256" key="4">
    <source>
        <dbReference type="ARBA" id="ARBA00023012"/>
    </source>
</evidence>
<accession>A0A562VAY2</accession>
<dbReference type="GO" id="GO:0045893">
    <property type="term" value="P:positive regulation of DNA-templated transcription"/>
    <property type="evidence" value="ECO:0007669"/>
    <property type="project" value="UniProtKB-ARBA"/>
</dbReference>
<feature type="modified residue" description="4-aspartylphosphate" evidence="8">
    <location>
        <position position="47"/>
    </location>
</feature>
<sequence length="219" mass="24203">MIDDDPQILRAMRINLAAHGYHVAVAADGASGIRAASAQPPDVVILDLGLPDVDGVDVVSGLRGWTTVPILVLSGRADSAQKVRALDSGADDYITKPFDIAELLARVRVAARRGHGGDAESVFRIGSSVVDLAARTVTRAGEQVRLTKTEWQLLEILLRNPGRLVSQRQLLHQVWGPRYDRETNYLRQYLAQLRRKLEDNPSRPVHLLTEPGMGYRYRP</sequence>
<dbReference type="InterPro" id="IPR001789">
    <property type="entry name" value="Sig_transdc_resp-reg_receiver"/>
</dbReference>
<dbReference type="EMBL" id="VLLL01000005">
    <property type="protein sequence ID" value="TWJ15032.1"/>
    <property type="molecule type" value="Genomic_DNA"/>
</dbReference>
<evidence type="ECO:0000313" key="13">
    <source>
        <dbReference type="Proteomes" id="UP000321617"/>
    </source>
</evidence>
<keyword evidence="3 8" id="KW-0597">Phosphoprotein</keyword>